<protein>
    <submittedName>
        <fullName evidence="2">Uncharacterized protein</fullName>
    </submittedName>
</protein>
<evidence type="ECO:0000313" key="3">
    <source>
        <dbReference type="Proteomes" id="UP000246991"/>
    </source>
</evidence>
<sequence>MGRLGQALGVGPLPSLPLLVLLSWISVLDTSMILVRWRVSQLMPRVHLPRLIYPSNVSIGCQEATLYRHTIHTRETVGVSECTVRSLVNA</sequence>
<accession>A0A317SHC7</accession>
<keyword evidence="1" id="KW-0812">Transmembrane</keyword>
<proteinExistence type="predicted"/>
<evidence type="ECO:0000313" key="2">
    <source>
        <dbReference type="EMBL" id="PWW73658.1"/>
    </source>
</evidence>
<keyword evidence="1" id="KW-1133">Transmembrane helix</keyword>
<feature type="non-terminal residue" evidence="2">
    <location>
        <position position="90"/>
    </location>
</feature>
<dbReference type="AlphaFoldDB" id="A0A317SHC7"/>
<name>A0A317SHC7_9PEZI</name>
<organism evidence="2 3">
    <name type="scientific">Tuber magnatum</name>
    <name type="common">white Piedmont truffle</name>
    <dbReference type="NCBI Taxonomy" id="42249"/>
    <lineage>
        <taxon>Eukaryota</taxon>
        <taxon>Fungi</taxon>
        <taxon>Dikarya</taxon>
        <taxon>Ascomycota</taxon>
        <taxon>Pezizomycotina</taxon>
        <taxon>Pezizomycetes</taxon>
        <taxon>Pezizales</taxon>
        <taxon>Tuberaceae</taxon>
        <taxon>Tuber</taxon>
    </lineage>
</organism>
<keyword evidence="1" id="KW-0472">Membrane</keyword>
<dbReference type="Proteomes" id="UP000246991">
    <property type="component" value="Unassembled WGS sequence"/>
</dbReference>
<evidence type="ECO:0000256" key="1">
    <source>
        <dbReference type="SAM" id="Phobius"/>
    </source>
</evidence>
<gene>
    <name evidence="2" type="ORF">C7212DRAFT_331753</name>
</gene>
<keyword evidence="3" id="KW-1185">Reference proteome</keyword>
<comment type="caution">
    <text evidence="2">The sequence shown here is derived from an EMBL/GenBank/DDBJ whole genome shotgun (WGS) entry which is preliminary data.</text>
</comment>
<feature type="transmembrane region" description="Helical" evidence="1">
    <location>
        <begin position="16"/>
        <end position="35"/>
    </location>
</feature>
<dbReference type="EMBL" id="PYWC01000076">
    <property type="protein sequence ID" value="PWW73658.1"/>
    <property type="molecule type" value="Genomic_DNA"/>
</dbReference>
<reference evidence="2 3" key="1">
    <citation type="submission" date="2018-03" db="EMBL/GenBank/DDBJ databases">
        <title>Genomes of Pezizomycetes fungi and the evolution of truffles.</title>
        <authorList>
            <person name="Murat C."/>
            <person name="Payen T."/>
            <person name="Noel B."/>
            <person name="Kuo A."/>
            <person name="Martin F.M."/>
        </authorList>
    </citation>
    <scope>NUCLEOTIDE SEQUENCE [LARGE SCALE GENOMIC DNA]</scope>
    <source>
        <strain evidence="2">091103-1</strain>
    </source>
</reference>